<dbReference type="AlphaFoldDB" id="A0ABC8R4Z1"/>
<evidence type="ECO:0000256" key="2">
    <source>
        <dbReference type="ARBA" id="ARBA00022771"/>
    </source>
</evidence>
<keyword evidence="7" id="KW-1185">Reference proteome</keyword>
<evidence type="ECO:0000256" key="1">
    <source>
        <dbReference type="ARBA" id="ARBA00022723"/>
    </source>
</evidence>
<feature type="region of interest" description="Disordered" evidence="5">
    <location>
        <begin position="23"/>
        <end position="51"/>
    </location>
</feature>
<evidence type="ECO:0000256" key="5">
    <source>
        <dbReference type="SAM" id="MobiDB-lite"/>
    </source>
</evidence>
<dbReference type="PANTHER" id="PTHR45986:SF1">
    <property type="entry name" value="ZINC FINGER MATRIN-TYPE PROTEIN 2"/>
    <property type="match status" value="1"/>
</dbReference>
<reference evidence="6 7" key="1">
    <citation type="submission" date="2024-02" db="EMBL/GenBank/DDBJ databases">
        <authorList>
            <person name="Vignale AGUSTIN F."/>
            <person name="Sosa J E."/>
            <person name="Modenutti C."/>
        </authorList>
    </citation>
    <scope>NUCLEOTIDE SEQUENCE [LARGE SCALE GENOMIC DNA]</scope>
</reference>
<keyword evidence="1" id="KW-0479">Metal-binding</keyword>
<gene>
    <name evidence="6" type="ORF">ILEXP_LOCUS6491</name>
</gene>
<proteinExistence type="predicted"/>
<sequence length="111" mass="13103">MTQVQERFEVLKKRKDTGGFTEQDFDERILRQQQEEEERKRQRRERKKEKVSAREGFLFYLQAVQIRSSSPYGRRKKLDGMHKEKAAEEEIEVDPDVAAMMGFGGFGSSKK</sequence>
<dbReference type="EMBL" id="CAUOFW020000936">
    <property type="protein sequence ID" value="CAK9139127.1"/>
    <property type="molecule type" value="Genomic_DNA"/>
</dbReference>
<accession>A0ABC8R4Z1</accession>
<keyword evidence="4" id="KW-0539">Nucleus</keyword>
<evidence type="ECO:0000313" key="7">
    <source>
        <dbReference type="Proteomes" id="UP001642360"/>
    </source>
</evidence>
<organism evidence="6 7">
    <name type="scientific">Ilex paraguariensis</name>
    <name type="common">yerba mate</name>
    <dbReference type="NCBI Taxonomy" id="185542"/>
    <lineage>
        <taxon>Eukaryota</taxon>
        <taxon>Viridiplantae</taxon>
        <taxon>Streptophyta</taxon>
        <taxon>Embryophyta</taxon>
        <taxon>Tracheophyta</taxon>
        <taxon>Spermatophyta</taxon>
        <taxon>Magnoliopsida</taxon>
        <taxon>eudicotyledons</taxon>
        <taxon>Gunneridae</taxon>
        <taxon>Pentapetalae</taxon>
        <taxon>asterids</taxon>
        <taxon>campanulids</taxon>
        <taxon>Aquifoliales</taxon>
        <taxon>Aquifoliaceae</taxon>
        <taxon>Ilex</taxon>
    </lineage>
</organism>
<protein>
    <submittedName>
        <fullName evidence="6">Uncharacterized protein</fullName>
    </submittedName>
</protein>
<feature type="compositionally biased region" description="Basic and acidic residues" evidence="5">
    <location>
        <begin position="26"/>
        <end position="40"/>
    </location>
</feature>
<evidence type="ECO:0000256" key="4">
    <source>
        <dbReference type="ARBA" id="ARBA00023242"/>
    </source>
</evidence>
<dbReference type="GO" id="GO:0008270">
    <property type="term" value="F:zinc ion binding"/>
    <property type="evidence" value="ECO:0007669"/>
    <property type="project" value="UniProtKB-KW"/>
</dbReference>
<dbReference type="PANTHER" id="PTHR45986">
    <property type="entry name" value="ZINC FINGER MATRIN-TYPE PROTEIN 2"/>
    <property type="match status" value="1"/>
</dbReference>
<comment type="caution">
    <text evidence="6">The sequence shown here is derived from an EMBL/GenBank/DDBJ whole genome shotgun (WGS) entry which is preliminary data.</text>
</comment>
<evidence type="ECO:0000256" key="3">
    <source>
        <dbReference type="ARBA" id="ARBA00022833"/>
    </source>
</evidence>
<evidence type="ECO:0000313" key="6">
    <source>
        <dbReference type="EMBL" id="CAK9139127.1"/>
    </source>
</evidence>
<dbReference type="InterPro" id="IPR040107">
    <property type="entry name" value="Snu23"/>
</dbReference>
<dbReference type="Proteomes" id="UP001642360">
    <property type="component" value="Unassembled WGS sequence"/>
</dbReference>
<keyword evidence="3" id="KW-0862">Zinc</keyword>
<keyword evidence="2" id="KW-0863">Zinc-finger</keyword>
<name>A0ABC8R4Z1_9AQUA</name>